<evidence type="ECO:0000256" key="1">
    <source>
        <dbReference type="SAM" id="Phobius"/>
    </source>
</evidence>
<proteinExistence type="predicted"/>
<organism evidence="2 3">
    <name type="scientific">Promicromonospora kroppenstedtii</name>
    <dbReference type="NCBI Taxonomy" id="440482"/>
    <lineage>
        <taxon>Bacteria</taxon>
        <taxon>Bacillati</taxon>
        <taxon>Actinomycetota</taxon>
        <taxon>Actinomycetes</taxon>
        <taxon>Micrococcales</taxon>
        <taxon>Promicromonosporaceae</taxon>
        <taxon>Promicromonospora</taxon>
    </lineage>
</organism>
<keyword evidence="1" id="KW-0812">Transmembrane</keyword>
<keyword evidence="3" id="KW-1185">Reference proteome</keyword>
<reference evidence="2 3" key="1">
    <citation type="submission" date="2024-10" db="EMBL/GenBank/DDBJ databases">
        <title>The Natural Products Discovery Center: Release of the First 8490 Sequenced Strains for Exploring Actinobacteria Biosynthetic Diversity.</title>
        <authorList>
            <person name="Kalkreuter E."/>
            <person name="Kautsar S.A."/>
            <person name="Yang D."/>
            <person name="Bader C.D."/>
            <person name="Teijaro C.N."/>
            <person name="Fluegel L."/>
            <person name="Davis C.M."/>
            <person name="Simpson J.R."/>
            <person name="Lauterbach L."/>
            <person name="Steele A.D."/>
            <person name="Gui C."/>
            <person name="Meng S."/>
            <person name="Li G."/>
            <person name="Viehrig K."/>
            <person name="Ye F."/>
            <person name="Su P."/>
            <person name="Kiefer A.F."/>
            <person name="Nichols A."/>
            <person name="Cepeda A.J."/>
            <person name="Yan W."/>
            <person name="Fan B."/>
            <person name="Jiang Y."/>
            <person name="Adhikari A."/>
            <person name="Zheng C.-J."/>
            <person name="Schuster L."/>
            <person name="Cowan T.M."/>
            <person name="Smanski M.J."/>
            <person name="Chevrette M.G."/>
            <person name="De Carvalho L.P.S."/>
            <person name="Shen B."/>
        </authorList>
    </citation>
    <scope>NUCLEOTIDE SEQUENCE [LARGE SCALE GENOMIC DNA]</scope>
    <source>
        <strain evidence="2 3">NPDC019481</strain>
    </source>
</reference>
<name>A0ABW7XIU5_9MICO</name>
<evidence type="ECO:0000313" key="2">
    <source>
        <dbReference type="EMBL" id="MFI2487100.1"/>
    </source>
</evidence>
<accession>A0ABW7XIU5</accession>
<evidence type="ECO:0000313" key="3">
    <source>
        <dbReference type="Proteomes" id="UP001611580"/>
    </source>
</evidence>
<dbReference type="Proteomes" id="UP001611580">
    <property type="component" value="Unassembled WGS sequence"/>
</dbReference>
<sequence length="139" mass="15600">MTRRREMRLGWPEWAIVVLLSLVLAGVLGVVLLMQFLPGLGMTNPSDGYNVQFYENLIDKFEYELETRAAQGRLEQSDIDSVFSNTSPVEWGGQFGEGYRIVVHLEAPDGYDPCHTYELSPFGGASPDSLEIPQACRDR</sequence>
<evidence type="ECO:0008006" key="4">
    <source>
        <dbReference type="Google" id="ProtNLM"/>
    </source>
</evidence>
<dbReference type="RefSeq" id="WP_397403551.1">
    <property type="nucleotide sequence ID" value="NZ_JBIRYI010000005.1"/>
</dbReference>
<dbReference type="EMBL" id="JBIRYI010000005">
    <property type="protein sequence ID" value="MFI2487100.1"/>
    <property type="molecule type" value="Genomic_DNA"/>
</dbReference>
<protein>
    <recommendedName>
        <fullName evidence="4">Prepilin-type N-terminal cleavage/methylation domain-containing protein</fullName>
    </recommendedName>
</protein>
<comment type="caution">
    <text evidence="2">The sequence shown here is derived from an EMBL/GenBank/DDBJ whole genome shotgun (WGS) entry which is preliminary data.</text>
</comment>
<gene>
    <name evidence="2" type="ORF">ACH47X_09335</name>
</gene>
<keyword evidence="1" id="KW-1133">Transmembrane helix</keyword>
<keyword evidence="1" id="KW-0472">Membrane</keyword>
<feature type="transmembrane region" description="Helical" evidence="1">
    <location>
        <begin position="12"/>
        <end position="37"/>
    </location>
</feature>